<accession>A0A7X0MJZ9</accession>
<name>A0A7X0MJZ9_9SPHI</name>
<evidence type="ECO:0000256" key="1">
    <source>
        <dbReference type="SAM" id="Phobius"/>
    </source>
</evidence>
<dbReference type="RefSeq" id="WP_184628310.1">
    <property type="nucleotide sequence ID" value="NZ_JACHCC010000012.1"/>
</dbReference>
<keyword evidence="1" id="KW-0812">Transmembrane</keyword>
<sequence>MTFTKNNFPEITSRHSHVFTSFIKGFGWLMSVYVPIALIVSTIVVFNSRHSSISLKIGILVLSLPLVWFFGWLMVTERKKTKSNVTKITVDKKGINYYNDIELIKTLNYDDLKIRPQNEKYDVFLSELGEEGPFILNFYVLDSESGRLLRKDPAFDSDVVITNSNQLTRHFVTGILYFRPDLKIEPGVLNLYQLE</sequence>
<keyword evidence="1" id="KW-1133">Transmembrane helix</keyword>
<dbReference type="AlphaFoldDB" id="A0A7X0MJZ9"/>
<protein>
    <submittedName>
        <fullName evidence="2">Uncharacterized protein</fullName>
    </submittedName>
</protein>
<evidence type="ECO:0000313" key="3">
    <source>
        <dbReference type="Proteomes" id="UP000521017"/>
    </source>
</evidence>
<feature type="transmembrane region" description="Helical" evidence="1">
    <location>
        <begin position="26"/>
        <end position="46"/>
    </location>
</feature>
<comment type="caution">
    <text evidence="2">The sequence shown here is derived from an EMBL/GenBank/DDBJ whole genome shotgun (WGS) entry which is preliminary data.</text>
</comment>
<dbReference type="Proteomes" id="UP000521017">
    <property type="component" value="Unassembled WGS sequence"/>
</dbReference>
<proteinExistence type="predicted"/>
<feature type="transmembrane region" description="Helical" evidence="1">
    <location>
        <begin position="53"/>
        <end position="75"/>
    </location>
</feature>
<keyword evidence="1" id="KW-0472">Membrane</keyword>
<reference evidence="2 3" key="1">
    <citation type="submission" date="2020-08" db="EMBL/GenBank/DDBJ databases">
        <title>Genomic Encyclopedia of Type Strains, Phase IV (KMG-V): Genome sequencing to study the core and pangenomes of soil and plant-associated prokaryotes.</title>
        <authorList>
            <person name="Whitman W."/>
        </authorList>
    </citation>
    <scope>NUCLEOTIDE SEQUENCE [LARGE SCALE GENOMIC DNA]</scope>
    <source>
        <strain evidence="2 3">M2T3</strain>
    </source>
</reference>
<dbReference type="EMBL" id="JACHCC010000012">
    <property type="protein sequence ID" value="MBB6502037.1"/>
    <property type="molecule type" value="Genomic_DNA"/>
</dbReference>
<evidence type="ECO:0000313" key="2">
    <source>
        <dbReference type="EMBL" id="MBB6502037.1"/>
    </source>
</evidence>
<gene>
    <name evidence="2" type="ORF">HDF25_004214</name>
</gene>
<organism evidence="2 3">
    <name type="scientific">Pedobacter cryoconitis</name>
    <dbReference type="NCBI Taxonomy" id="188932"/>
    <lineage>
        <taxon>Bacteria</taxon>
        <taxon>Pseudomonadati</taxon>
        <taxon>Bacteroidota</taxon>
        <taxon>Sphingobacteriia</taxon>
        <taxon>Sphingobacteriales</taxon>
        <taxon>Sphingobacteriaceae</taxon>
        <taxon>Pedobacter</taxon>
    </lineage>
</organism>